<feature type="region of interest" description="Disordered" evidence="1">
    <location>
        <begin position="51"/>
        <end position="135"/>
    </location>
</feature>
<reference evidence="2" key="1">
    <citation type="submission" date="2020-05" db="EMBL/GenBank/DDBJ databases">
        <authorList>
            <person name="Chiriac C."/>
            <person name="Salcher M."/>
            <person name="Ghai R."/>
            <person name="Kavagutti S V."/>
        </authorList>
    </citation>
    <scope>NUCLEOTIDE SEQUENCE</scope>
</reference>
<feature type="compositionally biased region" description="Low complexity" evidence="1">
    <location>
        <begin position="53"/>
        <end position="65"/>
    </location>
</feature>
<accession>A0A6J5S5A2</accession>
<evidence type="ECO:0000313" key="2">
    <source>
        <dbReference type="EMBL" id="CAB4203556.1"/>
    </source>
</evidence>
<name>A0A6J5S5A2_9CAUD</name>
<gene>
    <name evidence="2" type="ORF">UFOVP1382_168</name>
</gene>
<feature type="compositionally biased region" description="Low complexity" evidence="1">
    <location>
        <begin position="115"/>
        <end position="125"/>
    </location>
</feature>
<sequence length="135" mass="13969">MAWYIYTGSVPVPVALSDGRVVVVKPRSKVEAEPQAVRRYASLMRLTSPPAPGAVAAAPAASAEPARPETLLGSPLSASVQELGSVRDSADVPAVVPVTAPKLADLGRRPRRATPDSALTDTSADTDGDAQNKIE</sequence>
<protein>
    <submittedName>
        <fullName evidence="2">Uncharacterized protein</fullName>
    </submittedName>
</protein>
<organism evidence="2">
    <name type="scientific">uncultured Caudovirales phage</name>
    <dbReference type="NCBI Taxonomy" id="2100421"/>
    <lineage>
        <taxon>Viruses</taxon>
        <taxon>Duplodnaviria</taxon>
        <taxon>Heunggongvirae</taxon>
        <taxon>Uroviricota</taxon>
        <taxon>Caudoviricetes</taxon>
        <taxon>Peduoviridae</taxon>
        <taxon>Maltschvirus</taxon>
        <taxon>Maltschvirus maltsch</taxon>
    </lineage>
</organism>
<evidence type="ECO:0000256" key="1">
    <source>
        <dbReference type="SAM" id="MobiDB-lite"/>
    </source>
</evidence>
<proteinExistence type="predicted"/>
<dbReference type="EMBL" id="LR797331">
    <property type="protein sequence ID" value="CAB4203556.1"/>
    <property type="molecule type" value="Genomic_DNA"/>
</dbReference>